<comment type="caution">
    <text evidence="3">The sequence shown here is derived from an EMBL/GenBank/DDBJ whole genome shotgun (WGS) entry which is preliminary data.</text>
</comment>
<dbReference type="PANTHER" id="PTHR42928:SF5">
    <property type="entry name" value="BLR1237 PROTEIN"/>
    <property type="match status" value="1"/>
</dbReference>
<keyword evidence="3" id="KW-0675">Receptor</keyword>
<proteinExistence type="inferred from homology"/>
<dbReference type="PANTHER" id="PTHR42928">
    <property type="entry name" value="TRICARBOXYLATE-BINDING PROTEIN"/>
    <property type="match status" value="1"/>
</dbReference>
<dbReference type="InterPro" id="IPR042100">
    <property type="entry name" value="Bug_dom1"/>
</dbReference>
<evidence type="ECO:0000313" key="4">
    <source>
        <dbReference type="Proteomes" id="UP000216020"/>
    </source>
</evidence>
<dbReference type="Gene3D" id="3.40.190.10">
    <property type="entry name" value="Periplasmic binding protein-like II"/>
    <property type="match status" value="1"/>
</dbReference>
<evidence type="ECO:0000313" key="3">
    <source>
        <dbReference type="EMBL" id="OZI30185.1"/>
    </source>
</evidence>
<feature type="chain" id="PRO_5012379187" evidence="2">
    <location>
        <begin position="35"/>
        <end position="329"/>
    </location>
</feature>
<keyword evidence="2" id="KW-0732">Signal</keyword>
<gene>
    <name evidence="3" type="ORF">CAL29_19180</name>
</gene>
<dbReference type="SUPFAM" id="SSF53850">
    <property type="entry name" value="Periplasmic binding protein-like II"/>
    <property type="match status" value="1"/>
</dbReference>
<sequence length="329" mass="33971">MKFPFRSFRTSFFGPRIAGALAALSLAMAAPAHAERVIHIVVPYGPGATQDAVARTFSNELAQALGANVVVDNRAGAGGTLGTALVARSAPDGNTLVLAAASHYLAGHLYAKLPYDPAADFVGVSYLGRTGYVVGVSAPSGIDSLKTLIARAKAEPGKLNYASAGNGSASHLATALLAARAGVTLQHIPTKSTGDAVTELLAGRVEVVTGATIGMLAYRNDPRVKLLAYSGEKRSEFLPELPTVAEAGLPGYVFDSWLGLLAPKGTPPAEVERLNAAVEKVLKDPVVQKRLASLGVEAGTLPVAQFQALLKEDNQKAGEVVKAAGARIE</sequence>
<evidence type="ECO:0000256" key="2">
    <source>
        <dbReference type="SAM" id="SignalP"/>
    </source>
</evidence>
<dbReference type="AlphaFoldDB" id="A0A261RZ38"/>
<dbReference type="EMBL" id="NEVM01000005">
    <property type="protein sequence ID" value="OZI30185.1"/>
    <property type="molecule type" value="Genomic_DNA"/>
</dbReference>
<comment type="similarity">
    <text evidence="1">Belongs to the UPF0065 (bug) family.</text>
</comment>
<organism evidence="3 4">
    <name type="scientific">Bordetella genomosp. 10</name>
    <dbReference type="NCBI Taxonomy" id="1416804"/>
    <lineage>
        <taxon>Bacteria</taxon>
        <taxon>Pseudomonadati</taxon>
        <taxon>Pseudomonadota</taxon>
        <taxon>Betaproteobacteria</taxon>
        <taxon>Burkholderiales</taxon>
        <taxon>Alcaligenaceae</taxon>
        <taxon>Bordetella</taxon>
    </lineage>
</organism>
<accession>A0A261RZ38</accession>
<protein>
    <submittedName>
        <fullName evidence="3">Receptor</fullName>
    </submittedName>
</protein>
<dbReference type="Pfam" id="PF03401">
    <property type="entry name" value="TctC"/>
    <property type="match status" value="1"/>
</dbReference>
<dbReference type="PIRSF" id="PIRSF017082">
    <property type="entry name" value="YflP"/>
    <property type="match status" value="1"/>
</dbReference>
<name>A0A261RZ38_9BORD</name>
<keyword evidence="4" id="KW-1185">Reference proteome</keyword>
<feature type="signal peptide" evidence="2">
    <location>
        <begin position="1"/>
        <end position="34"/>
    </location>
</feature>
<reference evidence="4" key="1">
    <citation type="submission" date="2017-05" db="EMBL/GenBank/DDBJ databases">
        <title>Complete and WGS of Bordetella genogroups.</title>
        <authorList>
            <person name="Spilker T."/>
            <person name="Lipuma J."/>
        </authorList>
    </citation>
    <scope>NUCLEOTIDE SEQUENCE [LARGE SCALE GENOMIC DNA]</scope>
    <source>
        <strain evidence="4">AU16122</strain>
    </source>
</reference>
<dbReference type="Proteomes" id="UP000216020">
    <property type="component" value="Unassembled WGS sequence"/>
</dbReference>
<dbReference type="OrthoDB" id="8678477at2"/>
<dbReference type="InterPro" id="IPR005064">
    <property type="entry name" value="BUG"/>
</dbReference>
<evidence type="ECO:0000256" key="1">
    <source>
        <dbReference type="ARBA" id="ARBA00006987"/>
    </source>
</evidence>
<dbReference type="Gene3D" id="3.40.190.150">
    <property type="entry name" value="Bordetella uptake gene, domain 1"/>
    <property type="match status" value="1"/>
</dbReference>